<evidence type="ECO:0000313" key="1">
    <source>
        <dbReference type="EMBL" id="KKM05008.1"/>
    </source>
</evidence>
<organism evidence="1">
    <name type="scientific">marine sediment metagenome</name>
    <dbReference type="NCBI Taxonomy" id="412755"/>
    <lineage>
        <taxon>unclassified sequences</taxon>
        <taxon>metagenomes</taxon>
        <taxon>ecological metagenomes</taxon>
    </lineage>
</organism>
<name>A0A0F9K1D8_9ZZZZ</name>
<gene>
    <name evidence="1" type="ORF">LCGC14_1758440</name>
</gene>
<comment type="caution">
    <text evidence="1">The sequence shown here is derived from an EMBL/GenBank/DDBJ whole genome shotgun (WGS) entry which is preliminary data.</text>
</comment>
<reference evidence="1" key="1">
    <citation type="journal article" date="2015" name="Nature">
        <title>Complex archaea that bridge the gap between prokaryotes and eukaryotes.</title>
        <authorList>
            <person name="Spang A."/>
            <person name="Saw J.H."/>
            <person name="Jorgensen S.L."/>
            <person name="Zaremba-Niedzwiedzka K."/>
            <person name="Martijn J."/>
            <person name="Lind A.E."/>
            <person name="van Eijk R."/>
            <person name="Schleper C."/>
            <person name="Guy L."/>
            <person name="Ettema T.J."/>
        </authorList>
    </citation>
    <scope>NUCLEOTIDE SEQUENCE</scope>
</reference>
<dbReference type="EMBL" id="LAZR01016324">
    <property type="protein sequence ID" value="KKM05008.1"/>
    <property type="molecule type" value="Genomic_DNA"/>
</dbReference>
<dbReference type="AlphaFoldDB" id="A0A0F9K1D8"/>
<protein>
    <submittedName>
        <fullName evidence="1">Uncharacterized protein</fullName>
    </submittedName>
</protein>
<sequence length="72" mass="8091">MRDYNELSPILGLTILDVDGILFGFCSRECVLRYKTGRPPIRAYDEPEGEELGNGCWLCGRDLAKIGRAEDL</sequence>
<accession>A0A0F9K1D8</accession>
<proteinExistence type="predicted"/>